<evidence type="ECO:0000256" key="3">
    <source>
        <dbReference type="ARBA" id="ARBA00022723"/>
    </source>
</evidence>
<dbReference type="Proteomes" id="UP000594454">
    <property type="component" value="Chromosome 3"/>
</dbReference>
<accession>A0A7R8UN17</accession>
<feature type="transmembrane region" description="Helical" evidence="12">
    <location>
        <begin position="325"/>
        <end position="347"/>
    </location>
</feature>
<dbReference type="InterPro" id="IPR013320">
    <property type="entry name" value="ConA-like_dom_sf"/>
</dbReference>
<keyword evidence="15" id="KW-1185">Reference proteome</keyword>
<protein>
    <recommendedName>
        <fullName evidence="13">L-type lectin-like domain-containing protein</fullName>
    </recommendedName>
</protein>
<dbReference type="GO" id="GO:0046872">
    <property type="term" value="F:metal ion binding"/>
    <property type="evidence" value="ECO:0007669"/>
    <property type="project" value="UniProtKB-KW"/>
</dbReference>
<keyword evidence="3" id="KW-0479">Metal-binding</keyword>
<evidence type="ECO:0000256" key="11">
    <source>
        <dbReference type="ARBA" id="ARBA00046288"/>
    </source>
</evidence>
<gene>
    <name evidence="14" type="ORF">HERILL_LOCUS6784</name>
</gene>
<evidence type="ECO:0000256" key="6">
    <source>
        <dbReference type="ARBA" id="ARBA00022989"/>
    </source>
</evidence>
<evidence type="ECO:0000313" key="15">
    <source>
        <dbReference type="Proteomes" id="UP000594454"/>
    </source>
</evidence>
<comment type="subcellular location">
    <subcellularLocation>
        <location evidence="11">Endomembrane system</location>
        <topology evidence="11">Single-pass type I membrane protein</topology>
    </subcellularLocation>
    <subcellularLocation>
        <location evidence="1">Golgi apparatus membrane</location>
        <topology evidence="1">Single-pass membrane protein</topology>
    </subcellularLocation>
</comment>
<organism evidence="14 15">
    <name type="scientific">Hermetia illucens</name>
    <name type="common">Black soldier fly</name>
    <dbReference type="NCBI Taxonomy" id="343691"/>
    <lineage>
        <taxon>Eukaryota</taxon>
        <taxon>Metazoa</taxon>
        <taxon>Ecdysozoa</taxon>
        <taxon>Arthropoda</taxon>
        <taxon>Hexapoda</taxon>
        <taxon>Insecta</taxon>
        <taxon>Pterygota</taxon>
        <taxon>Neoptera</taxon>
        <taxon>Endopterygota</taxon>
        <taxon>Diptera</taxon>
        <taxon>Brachycera</taxon>
        <taxon>Stratiomyomorpha</taxon>
        <taxon>Stratiomyidae</taxon>
        <taxon>Hermetiinae</taxon>
        <taxon>Hermetia</taxon>
    </lineage>
</organism>
<keyword evidence="8 12" id="KW-0472">Membrane</keyword>
<keyword evidence="2 12" id="KW-0812">Transmembrane</keyword>
<dbReference type="PANTHER" id="PTHR12223">
    <property type="entry name" value="VESICULAR MANNOSE-BINDING LECTIN"/>
    <property type="match status" value="1"/>
</dbReference>
<dbReference type="GO" id="GO:0005537">
    <property type="term" value="F:D-mannose binding"/>
    <property type="evidence" value="ECO:0007669"/>
    <property type="project" value="TreeGrafter"/>
</dbReference>
<evidence type="ECO:0000256" key="2">
    <source>
        <dbReference type="ARBA" id="ARBA00022692"/>
    </source>
</evidence>
<evidence type="ECO:0000259" key="13">
    <source>
        <dbReference type="PROSITE" id="PS51328"/>
    </source>
</evidence>
<dbReference type="PANTHER" id="PTHR12223:SF45">
    <property type="entry name" value="RE50040P"/>
    <property type="match status" value="1"/>
</dbReference>
<dbReference type="InterPro" id="IPR005052">
    <property type="entry name" value="Lectin_leg"/>
</dbReference>
<feature type="domain" description="L-type lectin-like" evidence="13">
    <location>
        <begin position="62"/>
        <end position="284"/>
    </location>
</feature>
<dbReference type="InterPro" id="IPR051136">
    <property type="entry name" value="Intracellular_Lectin-GPT"/>
</dbReference>
<evidence type="ECO:0000313" key="14">
    <source>
        <dbReference type="EMBL" id="CAD7083855.1"/>
    </source>
</evidence>
<evidence type="ECO:0000256" key="5">
    <source>
        <dbReference type="ARBA" id="ARBA00022734"/>
    </source>
</evidence>
<keyword evidence="9" id="KW-1015">Disulfide bond</keyword>
<evidence type="ECO:0000256" key="9">
    <source>
        <dbReference type="ARBA" id="ARBA00023157"/>
    </source>
</evidence>
<keyword evidence="4" id="KW-0732">Signal</keyword>
<evidence type="ECO:0000256" key="10">
    <source>
        <dbReference type="ARBA" id="ARBA00023180"/>
    </source>
</evidence>
<evidence type="ECO:0000256" key="1">
    <source>
        <dbReference type="ARBA" id="ARBA00004194"/>
    </source>
</evidence>
<keyword evidence="6 12" id="KW-1133">Transmembrane helix</keyword>
<dbReference type="SUPFAM" id="SSF49899">
    <property type="entry name" value="Concanavalin A-like lectins/glucanases"/>
    <property type="match status" value="1"/>
</dbReference>
<name>A0A7R8UN17_HERIL</name>
<dbReference type="OrthoDB" id="270293at2759"/>
<dbReference type="OMA" id="GCTADIR"/>
<keyword evidence="7" id="KW-0333">Golgi apparatus</keyword>
<dbReference type="FunFam" id="2.60.120.200:FF:000017">
    <property type="entry name" value="Vesicular integral-membrane protein VIP36"/>
    <property type="match status" value="1"/>
</dbReference>
<reference evidence="14 15" key="1">
    <citation type="submission" date="2020-11" db="EMBL/GenBank/DDBJ databases">
        <authorList>
            <person name="Wallbank WR R."/>
            <person name="Pardo Diaz C."/>
            <person name="Kozak K."/>
            <person name="Martin S."/>
            <person name="Jiggins C."/>
            <person name="Moest M."/>
            <person name="Warren A I."/>
            <person name="Generalovic N T."/>
            <person name="Byers J.R.P. K."/>
            <person name="Montejo-Kovacevich G."/>
            <person name="Yen C E."/>
        </authorList>
    </citation>
    <scope>NUCLEOTIDE SEQUENCE [LARGE SCALE GENOMIC DNA]</scope>
</reference>
<dbReference type="InParanoid" id="A0A7R8UN17"/>
<dbReference type="GO" id="GO:0006888">
    <property type="term" value="P:endoplasmic reticulum to Golgi vesicle-mediated transport"/>
    <property type="evidence" value="ECO:0007669"/>
    <property type="project" value="TreeGrafter"/>
</dbReference>
<dbReference type="PROSITE" id="PS51328">
    <property type="entry name" value="L_LECTIN_LIKE"/>
    <property type="match status" value="1"/>
</dbReference>
<dbReference type="Gene3D" id="2.60.120.200">
    <property type="match status" value="1"/>
</dbReference>
<dbReference type="FunCoup" id="A0A7R8UN17">
    <property type="interactions" value="1652"/>
</dbReference>
<dbReference type="GO" id="GO:0000139">
    <property type="term" value="C:Golgi membrane"/>
    <property type="evidence" value="ECO:0007669"/>
    <property type="project" value="UniProtKB-SubCell"/>
</dbReference>
<evidence type="ECO:0000256" key="4">
    <source>
        <dbReference type="ARBA" id="ARBA00022729"/>
    </source>
</evidence>
<dbReference type="GO" id="GO:0005793">
    <property type="term" value="C:endoplasmic reticulum-Golgi intermediate compartment"/>
    <property type="evidence" value="ECO:0007669"/>
    <property type="project" value="TreeGrafter"/>
</dbReference>
<proteinExistence type="predicted"/>
<dbReference type="AlphaFoldDB" id="A0A7R8UN17"/>
<dbReference type="GO" id="GO:0005789">
    <property type="term" value="C:endoplasmic reticulum membrane"/>
    <property type="evidence" value="ECO:0007669"/>
    <property type="project" value="TreeGrafter"/>
</dbReference>
<dbReference type="EMBL" id="LR899011">
    <property type="protein sequence ID" value="CAD7083855.1"/>
    <property type="molecule type" value="Genomic_DNA"/>
</dbReference>
<evidence type="ECO:0000256" key="8">
    <source>
        <dbReference type="ARBA" id="ARBA00023136"/>
    </source>
</evidence>
<sequence length="357" mass="40413">MTGFPRSRSKTGRPGYKSRISDTGVHAVVNKMPKISCNSLFLVISLLLSFSLSTSAQYSSNDYLKREHSLTRPFQGVGMNLPFWDFLGDTFVTSNYIRLTPDLQSKSGAIWNQVPCNSKNWEVHVSFKVHGKGNLFGDGFAVWYAKDRMASGSVFGSKDLFSGLAIILDTYSNQNGPHNHQHPYVSAMVNNGSLSYDHDRDGTHTELAGCEVRFRNTDYDTIIRIRYENDILNVSTDFENKAEWKNCFTVTGVRLPTGYFFGLSANTGDLSDNHDILSFKFYDLDPITDHSDHSDRRNIIPSALTFEPPRERSEDPKPSMSNVKIFFIILFGMIFAVAITIFGIAYYKEKNAKKRFY</sequence>
<dbReference type="GO" id="GO:0030134">
    <property type="term" value="C:COPII-coated ER to Golgi transport vesicle"/>
    <property type="evidence" value="ECO:0007669"/>
    <property type="project" value="TreeGrafter"/>
</dbReference>
<keyword evidence="10" id="KW-0325">Glycoprotein</keyword>
<evidence type="ECO:0000256" key="12">
    <source>
        <dbReference type="SAM" id="Phobius"/>
    </source>
</evidence>
<keyword evidence="5" id="KW-0430">Lectin</keyword>
<dbReference type="Pfam" id="PF03388">
    <property type="entry name" value="Lectin_leg-like"/>
    <property type="match status" value="1"/>
</dbReference>
<evidence type="ECO:0000256" key="7">
    <source>
        <dbReference type="ARBA" id="ARBA00023034"/>
    </source>
</evidence>